<protein>
    <recommendedName>
        <fullName evidence="10">Putative proline/betaine transporter</fullName>
    </recommendedName>
</protein>
<feature type="transmembrane region" description="Helical" evidence="11">
    <location>
        <begin position="157"/>
        <end position="180"/>
    </location>
</feature>
<feature type="transmembrane region" description="Helical" evidence="11">
    <location>
        <begin position="92"/>
        <end position="114"/>
    </location>
</feature>
<gene>
    <name evidence="13" type="ORF">CXR34_01570</name>
</gene>
<comment type="subcellular location">
    <subcellularLocation>
        <location evidence="1">Cell membrane</location>
        <topology evidence="1">Multi-pass membrane protein</topology>
    </subcellularLocation>
</comment>
<evidence type="ECO:0000256" key="9">
    <source>
        <dbReference type="ARBA" id="ARBA00037295"/>
    </source>
</evidence>
<dbReference type="InterPro" id="IPR020846">
    <property type="entry name" value="MFS_dom"/>
</dbReference>
<name>A0A2K9DFQ1_9MICO</name>
<evidence type="ECO:0000256" key="7">
    <source>
        <dbReference type="ARBA" id="ARBA00022989"/>
    </source>
</evidence>
<feature type="transmembrane region" description="Helical" evidence="11">
    <location>
        <begin position="337"/>
        <end position="355"/>
    </location>
</feature>
<feature type="transmembrane region" description="Helical" evidence="11">
    <location>
        <begin position="312"/>
        <end position="331"/>
    </location>
</feature>
<dbReference type="CDD" id="cd17369">
    <property type="entry name" value="MFS_ShiA_like"/>
    <property type="match status" value="1"/>
</dbReference>
<sequence length="446" mass="46765">MNRPHHPRVLTKQQMSTRALAGATIGSILEYYDFFVFGTLSALVFGRVFFPQDNPGVASLLALGTFAVGFIARPLGGIILGNFGDRIGRKRILLFSFMLTGGVTLIIGFLPTYAQVGVVAPILLVVLRVAQGVGIGAEWSGAALLAVEHAPDGKRGFFGSVVQAGAPIGVILSSGSVALLTATIGLEQLVEWGWRVPFLASAILLLVGIWLRFSVDESPEFEKIEAADDKVKVPVWEAVRRYPAQILAAVFIHASDATLGLVVGVFVLGYASNVLGMDPTVVLLANILSSVTSLIITPIAGRLGDRVGQRAVLVVGLVALVLWAFPMFLLIGTATVGGLFLATGISGLIIGTLFSQQATLFAHYFPPRVRYSGMSVGFQLGTVLGGGFGPVIAQALTGAANGATWTVSMYIAFIAVIALVFTITVKPRHTVSIAAPSAPATAPATR</sequence>
<keyword evidence="4" id="KW-1003">Cell membrane</keyword>
<comment type="similarity">
    <text evidence="2">Belongs to the major facilitator superfamily. Metabolite:H+ Symporter (MHS) family (TC 2.A.1.6) family.</text>
</comment>
<evidence type="ECO:0000313" key="13">
    <source>
        <dbReference type="EMBL" id="AUG28277.1"/>
    </source>
</evidence>
<evidence type="ECO:0000256" key="4">
    <source>
        <dbReference type="ARBA" id="ARBA00022475"/>
    </source>
</evidence>
<evidence type="ECO:0000256" key="5">
    <source>
        <dbReference type="ARBA" id="ARBA00022692"/>
    </source>
</evidence>
<evidence type="ECO:0000256" key="2">
    <source>
        <dbReference type="ARBA" id="ARBA00008240"/>
    </source>
</evidence>
<accession>A0A2K9DFQ1</accession>
<feature type="transmembrane region" description="Helical" evidence="11">
    <location>
        <begin position="20"/>
        <end position="45"/>
    </location>
</feature>
<evidence type="ECO:0000256" key="1">
    <source>
        <dbReference type="ARBA" id="ARBA00004651"/>
    </source>
</evidence>
<feature type="transmembrane region" description="Helical" evidence="11">
    <location>
        <begin position="192"/>
        <end position="213"/>
    </location>
</feature>
<dbReference type="InterPro" id="IPR005828">
    <property type="entry name" value="MFS_sugar_transport-like"/>
</dbReference>
<keyword evidence="8 11" id="KW-0472">Membrane</keyword>
<evidence type="ECO:0000256" key="8">
    <source>
        <dbReference type="ARBA" id="ARBA00023136"/>
    </source>
</evidence>
<proteinExistence type="inferred from homology"/>
<dbReference type="FunFam" id="1.20.1250.20:FF:000001">
    <property type="entry name" value="Dicarboxylate MFS transporter"/>
    <property type="match status" value="1"/>
</dbReference>
<evidence type="ECO:0000256" key="11">
    <source>
        <dbReference type="SAM" id="Phobius"/>
    </source>
</evidence>
<dbReference type="InterPro" id="IPR011701">
    <property type="entry name" value="MFS"/>
</dbReference>
<dbReference type="Pfam" id="PF00083">
    <property type="entry name" value="Sugar_tr"/>
    <property type="match status" value="1"/>
</dbReference>
<dbReference type="RefSeq" id="WP_101305328.1">
    <property type="nucleotide sequence ID" value="NZ_CP025299.1"/>
</dbReference>
<keyword evidence="7 11" id="KW-1133">Transmembrane helix</keyword>
<dbReference type="GO" id="GO:0005886">
    <property type="term" value="C:plasma membrane"/>
    <property type="evidence" value="ECO:0007669"/>
    <property type="project" value="UniProtKB-SubCell"/>
</dbReference>
<evidence type="ECO:0000256" key="3">
    <source>
        <dbReference type="ARBA" id="ARBA00022448"/>
    </source>
</evidence>
<dbReference type="Gene3D" id="1.20.1250.20">
    <property type="entry name" value="MFS general substrate transporter like domains"/>
    <property type="match status" value="2"/>
</dbReference>
<feature type="transmembrane region" description="Helical" evidence="11">
    <location>
        <begin position="402"/>
        <end position="423"/>
    </location>
</feature>
<dbReference type="PANTHER" id="PTHR43045:SF1">
    <property type="entry name" value="SHIKIMATE TRANSPORTER"/>
    <property type="match status" value="1"/>
</dbReference>
<dbReference type="Pfam" id="PF07690">
    <property type="entry name" value="MFS_1"/>
    <property type="match status" value="1"/>
</dbReference>
<dbReference type="EMBL" id="CP025299">
    <property type="protein sequence ID" value="AUG28277.1"/>
    <property type="molecule type" value="Genomic_DNA"/>
</dbReference>
<feature type="transmembrane region" description="Helical" evidence="11">
    <location>
        <begin position="281"/>
        <end position="300"/>
    </location>
</feature>
<keyword evidence="6" id="KW-0769">Symport</keyword>
<feature type="domain" description="Major facilitator superfamily (MFS) profile" evidence="12">
    <location>
        <begin position="19"/>
        <end position="430"/>
    </location>
</feature>
<dbReference type="KEGG" id="mhos:CXR34_01570"/>
<dbReference type="InterPro" id="IPR036259">
    <property type="entry name" value="MFS_trans_sf"/>
</dbReference>
<dbReference type="PROSITE" id="PS50850">
    <property type="entry name" value="MFS"/>
    <property type="match status" value="1"/>
</dbReference>
<reference evidence="13 14" key="1">
    <citation type="submission" date="2017-12" db="EMBL/GenBank/DDBJ databases">
        <title>Isolation and characterization of estrogens degradatiion strain Microbacterium hominis SJTG1.</title>
        <authorList>
            <person name="Xiong W."/>
            <person name="Yin C."/>
            <person name="Zheng D."/>
            <person name="Liang R."/>
        </authorList>
    </citation>
    <scope>NUCLEOTIDE SEQUENCE [LARGE SCALE GENOMIC DNA]</scope>
    <source>
        <strain evidence="13 14">SJTG1</strain>
    </source>
</reference>
<dbReference type="AlphaFoldDB" id="A0A2K9DFQ1"/>
<feature type="transmembrane region" description="Helical" evidence="11">
    <location>
        <begin position="120"/>
        <end position="145"/>
    </location>
</feature>
<evidence type="ECO:0000313" key="14">
    <source>
        <dbReference type="Proteomes" id="UP000233276"/>
    </source>
</evidence>
<dbReference type="PANTHER" id="PTHR43045">
    <property type="entry name" value="SHIKIMATE TRANSPORTER"/>
    <property type="match status" value="1"/>
</dbReference>
<feature type="transmembrane region" description="Helical" evidence="11">
    <location>
        <begin position="376"/>
        <end position="396"/>
    </location>
</feature>
<evidence type="ECO:0000256" key="10">
    <source>
        <dbReference type="ARBA" id="ARBA00039918"/>
    </source>
</evidence>
<keyword evidence="5 11" id="KW-0812">Transmembrane</keyword>
<feature type="transmembrane region" description="Helical" evidence="11">
    <location>
        <begin position="57"/>
        <end position="80"/>
    </location>
</feature>
<keyword evidence="3" id="KW-0813">Transport</keyword>
<feature type="transmembrane region" description="Helical" evidence="11">
    <location>
        <begin position="246"/>
        <end position="269"/>
    </location>
</feature>
<dbReference type="Proteomes" id="UP000233276">
    <property type="component" value="Chromosome"/>
</dbReference>
<organism evidence="13 14">
    <name type="scientific">Microbacterium hominis</name>
    <dbReference type="NCBI Taxonomy" id="162426"/>
    <lineage>
        <taxon>Bacteria</taxon>
        <taxon>Bacillati</taxon>
        <taxon>Actinomycetota</taxon>
        <taxon>Actinomycetes</taxon>
        <taxon>Micrococcales</taxon>
        <taxon>Microbacteriaceae</taxon>
        <taxon>Microbacterium</taxon>
    </lineage>
</organism>
<evidence type="ECO:0000259" key="12">
    <source>
        <dbReference type="PROSITE" id="PS50850"/>
    </source>
</evidence>
<dbReference type="SUPFAM" id="SSF103473">
    <property type="entry name" value="MFS general substrate transporter"/>
    <property type="match status" value="1"/>
</dbReference>
<comment type="function">
    <text evidence="9">May be a proton symporter involved in the uptake of osmolytes such as proline and glycine betaine.</text>
</comment>
<dbReference type="GO" id="GO:0015293">
    <property type="term" value="F:symporter activity"/>
    <property type="evidence" value="ECO:0007669"/>
    <property type="project" value="UniProtKB-KW"/>
</dbReference>
<evidence type="ECO:0000256" key="6">
    <source>
        <dbReference type="ARBA" id="ARBA00022847"/>
    </source>
</evidence>